<comment type="caution">
    <text evidence="2">The sequence shown here is derived from an EMBL/GenBank/DDBJ whole genome shotgun (WGS) entry which is preliminary data.</text>
</comment>
<dbReference type="EMBL" id="BAAAJK010000010">
    <property type="protein sequence ID" value="GAA1389789.1"/>
    <property type="molecule type" value="Genomic_DNA"/>
</dbReference>
<dbReference type="Proteomes" id="UP001501414">
    <property type="component" value="Unassembled WGS sequence"/>
</dbReference>
<dbReference type="InterPro" id="IPR046433">
    <property type="entry name" value="ActCoA_hydro"/>
</dbReference>
<dbReference type="PANTHER" id="PTHR21432">
    <property type="entry name" value="ACETYL-COA HYDROLASE-RELATED"/>
    <property type="match status" value="1"/>
</dbReference>
<dbReference type="Pfam" id="PF13336">
    <property type="entry name" value="AcetylCoA_hyd_C"/>
    <property type="match status" value="1"/>
</dbReference>
<keyword evidence="3" id="KW-1185">Reference proteome</keyword>
<evidence type="ECO:0000313" key="3">
    <source>
        <dbReference type="Proteomes" id="UP001501414"/>
    </source>
</evidence>
<feature type="domain" description="Acetyl-CoA hydrolase/transferase C-terminal" evidence="1">
    <location>
        <begin position="249"/>
        <end position="383"/>
    </location>
</feature>
<dbReference type="SUPFAM" id="SSF100950">
    <property type="entry name" value="NagB/RpiA/CoA transferase-like"/>
    <property type="match status" value="2"/>
</dbReference>
<proteinExistence type="predicted"/>
<gene>
    <name evidence="2" type="ORF">GCM10009613_29360</name>
</gene>
<sequence>MTHGPESALAALVRPGSRVALADGCGTPRALHGPLSRVAAGRGVSVVLGWHPVPAPDLDPAAFDDVRVVMGGPGTRAAVESGAAHLVPARLSAVPALLRGPLRPDVLVASVVRGPDGGLRFGAEVGYLRGLVAAGVPVAAVLSHGSPCADAGPALPADAVTVLAETGDGPAELTVPPPTADDGAIARRVAALVPPGARIQVGPGRLAAAMAAAIEVPVRLDSGLLPDPVVDLDARGLLLDRPVSTYLAGTRRLYDWADGRALLHPVEHTHDIGRLSAAGAPPLIALNAALEIDVDGQVNVEGLGRSAAGMIGGHPDFAAAGVRGDGLSVIALASAHRGAPTLVRRLSRPVSTPSQDVDVVVTERGTADLRGLDRAERRSALLALWDGATG</sequence>
<dbReference type="Gene3D" id="3.40.1080.10">
    <property type="entry name" value="Glutaconate Coenzyme A-transferase"/>
    <property type="match status" value="1"/>
</dbReference>
<keyword evidence="2" id="KW-0378">Hydrolase</keyword>
<evidence type="ECO:0000313" key="2">
    <source>
        <dbReference type="EMBL" id="GAA1389789.1"/>
    </source>
</evidence>
<reference evidence="2 3" key="1">
    <citation type="journal article" date="2019" name="Int. J. Syst. Evol. Microbiol.">
        <title>The Global Catalogue of Microorganisms (GCM) 10K type strain sequencing project: providing services to taxonomists for standard genome sequencing and annotation.</title>
        <authorList>
            <consortium name="The Broad Institute Genomics Platform"/>
            <consortium name="The Broad Institute Genome Sequencing Center for Infectious Disease"/>
            <person name="Wu L."/>
            <person name="Ma J."/>
        </authorList>
    </citation>
    <scope>NUCLEOTIDE SEQUENCE [LARGE SCALE GENOMIC DNA]</scope>
    <source>
        <strain evidence="2 3">JCM 11896</strain>
    </source>
</reference>
<dbReference type="Gene3D" id="3.40.1080.20">
    <property type="entry name" value="Acetyl-CoA hydrolase/transferase C-terminal domain"/>
    <property type="match status" value="1"/>
</dbReference>
<dbReference type="InterPro" id="IPR038460">
    <property type="entry name" value="AcetylCoA_hyd_C_sf"/>
</dbReference>
<name>A0ABN1XU03_9PSEU</name>
<protein>
    <submittedName>
        <fullName evidence="2">Acetyl-CoA hydrolase/transferase C-terminal domain-containing protein</fullName>
    </submittedName>
</protein>
<dbReference type="PANTHER" id="PTHR21432:SF20">
    <property type="entry name" value="ACETYL-COA HYDROLASE"/>
    <property type="match status" value="1"/>
</dbReference>
<accession>A0ABN1XU03</accession>
<evidence type="ECO:0000259" key="1">
    <source>
        <dbReference type="Pfam" id="PF13336"/>
    </source>
</evidence>
<dbReference type="RefSeq" id="WP_344022583.1">
    <property type="nucleotide sequence ID" value="NZ_BAAAJK010000010.1"/>
</dbReference>
<dbReference type="Gene3D" id="3.30.750.70">
    <property type="entry name" value="4-hydroxybutyrate coenzyme like domains"/>
    <property type="match status" value="1"/>
</dbReference>
<organism evidence="2 3">
    <name type="scientific">Pseudonocardia kongjuensis</name>
    <dbReference type="NCBI Taxonomy" id="102227"/>
    <lineage>
        <taxon>Bacteria</taxon>
        <taxon>Bacillati</taxon>
        <taxon>Actinomycetota</taxon>
        <taxon>Actinomycetes</taxon>
        <taxon>Pseudonocardiales</taxon>
        <taxon>Pseudonocardiaceae</taxon>
        <taxon>Pseudonocardia</taxon>
    </lineage>
</organism>
<dbReference type="GO" id="GO:0016787">
    <property type="term" value="F:hydrolase activity"/>
    <property type="evidence" value="ECO:0007669"/>
    <property type="project" value="UniProtKB-KW"/>
</dbReference>
<dbReference type="InterPro" id="IPR037171">
    <property type="entry name" value="NagB/RpiA_transferase-like"/>
</dbReference>
<dbReference type="InterPro" id="IPR026888">
    <property type="entry name" value="AcetylCoA_hyd_C"/>
</dbReference>